<dbReference type="AlphaFoldDB" id="A0A9R1V1T3"/>
<dbReference type="InterPro" id="IPR015421">
    <property type="entry name" value="PyrdxlP-dep_Trfase_major"/>
</dbReference>
<proteinExistence type="predicted"/>
<feature type="domain" description="RED-like N-terminal" evidence="4">
    <location>
        <begin position="39"/>
        <end position="85"/>
    </location>
</feature>
<keyword evidence="6" id="KW-1185">Reference proteome</keyword>
<accession>A0A9R1V1T3</accession>
<dbReference type="GO" id="GO:0005634">
    <property type="term" value="C:nucleus"/>
    <property type="evidence" value="ECO:0007669"/>
    <property type="project" value="UniProtKB-SubCell"/>
</dbReference>
<protein>
    <recommendedName>
        <fullName evidence="4">RED-like N-terminal domain-containing protein</fullName>
    </recommendedName>
</protein>
<comment type="caution">
    <text evidence="5">The sequence shown here is derived from an EMBL/GenBank/DDBJ whole genome shotgun (WGS) entry which is preliminary data.</text>
</comment>
<dbReference type="InterPro" id="IPR039896">
    <property type="entry name" value="Red-like"/>
</dbReference>
<reference evidence="5 6" key="1">
    <citation type="journal article" date="2017" name="Nat. Commun.">
        <title>Genome assembly with in vitro proximity ligation data and whole-genome triplication in lettuce.</title>
        <authorList>
            <person name="Reyes-Chin-Wo S."/>
            <person name="Wang Z."/>
            <person name="Yang X."/>
            <person name="Kozik A."/>
            <person name="Arikit S."/>
            <person name="Song C."/>
            <person name="Xia L."/>
            <person name="Froenicke L."/>
            <person name="Lavelle D.O."/>
            <person name="Truco M.J."/>
            <person name="Xia R."/>
            <person name="Zhu S."/>
            <person name="Xu C."/>
            <person name="Xu H."/>
            <person name="Xu X."/>
            <person name="Cox K."/>
            <person name="Korf I."/>
            <person name="Meyers B.C."/>
            <person name="Michelmore R.W."/>
        </authorList>
    </citation>
    <scope>NUCLEOTIDE SEQUENCE [LARGE SCALE GENOMIC DNA]</scope>
    <source>
        <strain evidence="6">cv. Salinas</strain>
        <tissue evidence="5">Seedlings</tissue>
    </source>
</reference>
<evidence type="ECO:0000256" key="3">
    <source>
        <dbReference type="SAM" id="MobiDB-lite"/>
    </source>
</evidence>
<dbReference type="InterPro" id="IPR012916">
    <property type="entry name" value="RED_N"/>
</dbReference>
<dbReference type="Proteomes" id="UP000235145">
    <property type="component" value="Unassembled WGS sequence"/>
</dbReference>
<comment type="subcellular location">
    <subcellularLocation>
        <location evidence="1">Nucleus</location>
    </subcellularLocation>
</comment>
<dbReference type="PANTHER" id="PTHR12765">
    <property type="entry name" value="RED PROTEIN IK FACTOR CYTOKINE IK"/>
    <property type="match status" value="1"/>
</dbReference>
<dbReference type="SUPFAM" id="SSF53383">
    <property type="entry name" value="PLP-dependent transferases"/>
    <property type="match status" value="1"/>
</dbReference>
<dbReference type="Gene3D" id="3.40.640.10">
    <property type="entry name" value="Type I PLP-dependent aspartate aminotransferase-like (Major domain)"/>
    <property type="match status" value="1"/>
</dbReference>
<keyword evidence="2" id="KW-0539">Nucleus</keyword>
<evidence type="ECO:0000256" key="1">
    <source>
        <dbReference type="ARBA" id="ARBA00004123"/>
    </source>
</evidence>
<feature type="compositionally biased region" description="Basic and acidic residues" evidence="3">
    <location>
        <begin position="122"/>
        <end position="132"/>
    </location>
</feature>
<dbReference type="InterPro" id="IPR015424">
    <property type="entry name" value="PyrdxlP-dep_Trfase"/>
</dbReference>
<evidence type="ECO:0000313" key="6">
    <source>
        <dbReference type="Proteomes" id="UP000235145"/>
    </source>
</evidence>
<dbReference type="Pfam" id="PF07808">
    <property type="entry name" value="RED_N"/>
    <property type="match status" value="1"/>
</dbReference>
<evidence type="ECO:0000256" key="2">
    <source>
        <dbReference type="ARBA" id="ARBA00023242"/>
    </source>
</evidence>
<evidence type="ECO:0000313" key="5">
    <source>
        <dbReference type="EMBL" id="KAJ0196803.1"/>
    </source>
</evidence>
<feature type="region of interest" description="Disordered" evidence="3">
    <location>
        <begin position="109"/>
        <end position="175"/>
    </location>
</feature>
<gene>
    <name evidence="5" type="ORF">LSAT_V11C700362100</name>
</gene>
<organism evidence="5 6">
    <name type="scientific">Lactuca sativa</name>
    <name type="common">Garden lettuce</name>
    <dbReference type="NCBI Taxonomy" id="4236"/>
    <lineage>
        <taxon>Eukaryota</taxon>
        <taxon>Viridiplantae</taxon>
        <taxon>Streptophyta</taxon>
        <taxon>Embryophyta</taxon>
        <taxon>Tracheophyta</taxon>
        <taxon>Spermatophyta</taxon>
        <taxon>Magnoliopsida</taxon>
        <taxon>eudicotyledons</taxon>
        <taxon>Gunneridae</taxon>
        <taxon>Pentapetalae</taxon>
        <taxon>asterids</taxon>
        <taxon>campanulids</taxon>
        <taxon>Asterales</taxon>
        <taxon>Asteraceae</taxon>
        <taxon>Cichorioideae</taxon>
        <taxon>Cichorieae</taxon>
        <taxon>Lactucinae</taxon>
        <taxon>Lactuca</taxon>
    </lineage>
</organism>
<sequence length="175" mass="19525">MNYCRYPVPPFDFSVQGVTSISTDVHKYGLAPKGTSLALYRSKADCPEPEEMATVSVDGSVLDRIGKIMSYLRLGSSGKILKKKKKDKDVKGKFSAFSGNYDAEKFLKPEREFLPPPPPRSNHSDEIEKVEVEPTVARVEEDDIFVGEGIDYSVPSKDMSQSPLSEDMEESPKRK</sequence>
<dbReference type="EMBL" id="NBSK02000007">
    <property type="protein sequence ID" value="KAJ0196803.1"/>
    <property type="molecule type" value="Genomic_DNA"/>
</dbReference>
<name>A0A9R1V1T3_LACSA</name>
<evidence type="ECO:0000259" key="4">
    <source>
        <dbReference type="Pfam" id="PF07808"/>
    </source>
</evidence>